<dbReference type="EMBL" id="KJ019069">
    <property type="protein sequence ID" value="AIX23981.1"/>
    <property type="molecule type" value="Genomic_DNA"/>
</dbReference>
<dbReference type="InterPro" id="IPR008972">
    <property type="entry name" value="Cupredoxin"/>
</dbReference>
<dbReference type="KEGG" id="vg:24171264"/>
<sequence>MPAINVARTDTFEQQRVKINDIGTQIFNVTAGGSDLSTGNLRLGDGTRLAPSLAFTTDIKLGVYKPESGVIGIVSAEKKLLDISSSQFTYFKDVVLQQKKLFDDGNLITQSGENYDSGTYENVPIVGGTGSGGLFDITVVDFTGTVTNIGSNYNTGQYTGISLTGGNGSGATANFEVPGLEGAISNAGSLYAPGSYSNVAFSGGSGTNATADVTITGDTTIPVTITNAGSGYVDGTFSGVPFYNTPTTTYTVTVIGSPGSYQYVINGNAQQTLSLSIGNTYRFDLSDASVVGHPLYFHGAGDELNALDLNSYSQVNVGVEGSAGAFVDLIIFNSASPESVGYACSAHSGMGGTINTSVGSVGNYGRGGSGSITVSGGAVTQVDVDSAGQGYKQNDTFSLLALDLGGTGSGFLGTIGVPAYSGVISAVTILNKGLNYVTGDILTVTDAQLGNGGGSGFEFTVTSTPGIITEFEISEYGSGYQINDVLSFTSGITGISAFIPGTLNGVATTLSTSSANITVPDSSRLEDGMTVFTEPGSVGEIDQGVTVTAIVDSTTITLSSNPTVAGAATLTFSSVDTVSVQLTDVTGLSVNDIITTTSGTAVLASNTTIANIDVANNIITISGIATAPGQAVLSFTPSFGVPTTPFEYRVDNLGSVDIANISINGEGNGYSVNDILTVDPTNLIQATTLVVTYKNTQTLTLSGTISAGTFTVGQTANLEDGTIVSFIPTGTTVLAEANQTYSTVASTGGSGTGATFNVERDAQGIPIVSIDDGGVNFQVADNLIISGALVGGSSPADDIAIQVDTVTDTYDYAILQVNESGGNTDSIVIEIDVVNTGFATSNVFVTSGTGATTFTVNTSSDTDLFLIDDVFTPNLTFYVGNTYRFDLNDGSLVDHIFALSAFEGGQWSPSRVDNIVANVVSSNKTVTVTSTTGILPGMSVTGTGVGQLNAVTFVDTVDSATEVTLTEFPINDGSITLLFTGAEYTTGVTRTATTLDIKVSSDTPNLYYYCLSSTIDHAGEGGTSLITIDANNPRVFGSGFTLNVNEVQSTDVIVSDIDTGSVSAITLSSEDISSITATVSGTLISPNITGDTINVTSINSTGNITSTAANHISNGNFYIGFSPQTNVLSVDGSTGNLLSSGALKTLDEFNSNDQILIKDNIISAFSGFDIVMTPAATRVTKIDATSALIIPSGDTSSRPSSAVVENGAIRFNTDSGQYEGYSSSTTSWSSLGGVRDLDGNTFISAEESVGSNDNKLWFYNDGNNTIRVTPNHLEFVEMKKIRSINTAAPSYTEWAANTPVSSGDYLKYKNNIFLVITSGTTGTSGSEPTDISGNTFSNGSAELEFNITAVGLLTFEEISDVQIGPLGGTPLTIGGDLRLLGNEISTLTSDINLRPNSGKKIKCDINTSIVVPSGTTGERGSAEQGSIRYNTSNLTYEGYDGTNWGSLGGVKDVDQNTYIIPELSAGSNENILYFYNNGTNTAQLTENALDFYSVDTIRSVSSSEFEITANLMTFNGAETTLDNTVADTTFLHTSKQFFDLGLSAGLTVDPVLRLDNQGDVFLNIGFGTGVYDGVKIFDSDLKEFELADVKILSEKLTLVKGTVNNAGSNIFEIATQNGAKIVVVAENTDDNSKEFFEFGVIDDGTDIFHTQYGNVRTGVELVTPTFELTSSGFCRVNFVIGDNVPSTNTIIVTVVSNITKK</sequence>
<reference evidence="1 2" key="1">
    <citation type="submission" date="2013-12" db="EMBL/GenBank/DDBJ databases">
        <title>Ecological redundancy of diverse viral populations within a natural community.</title>
        <authorList>
            <person name="Gregory A.C."/>
            <person name="LaButti K."/>
            <person name="Copeland A."/>
            <person name="Woyke T."/>
            <person name="Sullivan M.B."/>
        </authorList>
    </citation>
    <scope>NUCLEOTIDE SEQUENCE [LARGE SCALE GENOMIC DNA]</scope>
    <source>
        <strain evidence="1">Syn7803US103</strain>
    </source>
</reference>
<protein>
    <submittedName>
        <fullName evidence="1">Virion structural protein</fullName>
    </submittedName>
</protein>
<dbReference type="SUPFAM" id="SSF49503">
    <property type="entry name" value="Cupredoxins"/>
    <property type="match status" value="1"/>
</dbReference>
<proteinExistence type="predicted"/>
<name>A0A0E3FB51_9CAUD</name>
<accession>A0A0E3FB51</accession>
<dbReference type="RefSeq" id="YP_009134068.1">
    <property type="nucleotide sequence ID" value="NC_026926.1"/>
</dbReference>
<dbReference type="GeneID" id="24171264"/>
<organism evidence="1 2">
    <name type="scientific">Synechococcus phage ACG-2014j</name>
    <dbReference type="NCBI Taxonomy" id="1493514"/>
    <lineage>
        <taxon>Viruses</taxon>
        <taxon>Duplodnaviria</taxon>
        <taxon>Heunggongvirae</taxon>
        <taxon>Uroviricota</taxon>
        <taxon>Caudoviricetes</taxon>
        <taxon>Pantevenvirales</taxon>
        <taxon>Kyanoviridae</taxon>
        <taxon>Potamoivirus</taxon>
        <taxon>Potamoivirus tusconj</taxon>
    </lineage>
</organism>
<evidence type="ECO:0000313" key="1">
    <source>
        <dbReference type="EMBL" id="AIX23981.1"/>
    </source>
</evidence>
<gene>
    <name evidence="1" type="ORF">Syn7803US103_86</name>
</gene>
<dbReference type="Proteomes" id="UP000033008">
    <property type="component" value="Segment"/>
</dbReference>
<evidence type="ECO:0000313" key="2">
    <source>
        <dbReference type="Proteomes" id="UP000033008"/>
    </source>
</evidence>